<feature type="compositionally biased region" description="Acidic residues" evidence="1">
    <location>
        <begin position="135"/>
        <end position="146"/>
    </location>
</feature>
<dbReference type="AlphaFoldDB" id="A0AAD7JZM2"/>
<keyword evidence="2" id="KW-0812">Transmembrane</keyword>
<dbReference type="EMBL" id="JARKIB010000011">
    <property type="protein sequence ID" value="KAJ7775192.1"/>
    <property type="molecule type" value="Genomic_DNA"/>
</dbReference>
<feature type="compositionally biased region" description="Pro residues" evidence="1">
    <location>
        <begin position="102"/>
        <end position="115"/>
    </location>
</feature>
<keyword evidence="2" id="KW-1133">Transmembrane helix</keyword>
<evidence type="ECO:0008006" key="5">
    <source>
        <dbReference type="Google" id="ProtNLM"/>
    </source>
</evidence>
<feature type="transmembrane region" description="Helical" evidence="2">
    <location>
        <begin position="303"/>
        <end position="323"/>
    </location>
</feature>
<feature type="transmembrane region" description="Helical" evidence="2">
    <location>
        <begin position="12"/>
        <end position="32"/>
    </location>
</feature>
<gene>
    <name evidence="3" type="ORF">B0H16DRAFT_1509927</name>
</gene>
<keyword evidence="4" id="KW-1185">Reference proteome</keyword>
<feature type="region of interest" description="Disordered" evidence="1">
    <location>
        <begin position="88"/>
        <end position="181"/>
    </location>
</feature>
<evidence type="ECO:0000313" key="4">
    <source>
        <dbReference type="Proteomes" id="UP001215598"/>
    </source>
</evidence>
<evidence type="ECO:0000256" key="2">
    <source>
        <dbReference type="SAM" id="Phobius"/>
    </source>
</evidence>
<evidence type="ECO:0000256" key="1">
    <source>
        <dbReference type="SAM" id="MobiDB-lite"/>
    </source>
</evidence>
<proteinExistence type="predicted"/>
<dbReference type="Proteomes" id="UP001215598">
    <property type="component" value="Unassembled WGS sequence"/>
</dbReference>
<accession>A0AAD7JZM2</accession>
<protein>
    <recommendedName>
        <fullName evidence="5">Transmembrane protein</fullName>
    </recommendedName>
</protein>
<evidence type="ECO:0000313" key="3">
    <source>
        <dbReference type="EMBL" id="KAJ7775192.1"/>
    </source>
</evidence>
<sequence>MWSSAIFASSSPSSNIVSLASVFVFIFSSIFLSDVNPASDLCTSSTPSRTSRTPTAVVLQPKDPGLFTTCVLLIACVAITVVSGHWSRSSRSGRLKREEDPAPPPPPPPPPPPLQLPVNPDATDDEDGINRNDGDGDGEPPQDEGINEQNEPGEDGHANAAAPEPEDPPPPGGLVEEDDDDWGHFYMDGGLRWLVLLLVGSALVSIVKRSWRKGGDSKYVKTRSTTIRGLLERQIAAVEYLASNAPKAPSMIQGLLQRRPQPTLLATGPLHGDPALPAVAPAMTSRTSAARNAGKFFAWRNSYLLLAALPGFAFLVGIIHLLVPTHQRDLDEGGHGEQPAALQPALVDEHVDEGGAEEDAPGPEPEPPATPRRHRTPRAPPPSPVSPRRKRQLGPLPFRDEATQATCRNMLAVLGSATALRMARVDANAKREGEERKQRVREVQRKLWALMYELRVENAAVIGEEGV</sequence>
<name>A0AAD7JZM2_9AGAR</name>
<keyword evidence="2" id="KW-0472">Membrane</keyword>
<feature type="transmembrane region" description="Helical" evidence="2">
    <location>
        <begin position="66"/>
        <end position="87"/>
    </location>
</feature>
<comment type="caution">
    <text evidence="3">The sequence shown here is derived from an EMBL/GenBank/DDBJ whole genome shotgun (WGS) entry which is preliminary data.</text>
</comment>
<reference evidence="3" key="1">
    <citation type="submission" date="2023-03" db="EMBL/GenBank/DDBJ databases">
        <title>Massive genome expansion in bonnet fungi (Mycena s.s.) driven by repeated elements and novel gene families across ecological guilds.</title>
        <authorList>
            <consortium name="Lawrence Berkeley National Laboratory"/>
            <person name="Harder C.B."/>
            <person name="Miyauchi S."/>
            <person name="Viragh M."/>
            <person name="Kuo A."/>
            <person name="Thoen E."/>
            <person name="Andreopoulos B."/>
            <person name="Lu D."/>
            <person name="Skrede I."/>
            <person name="Drula E."/>
            <person name="Henrissat B."/>
            <person name="Morin E."/>
            <person name="Kohler A."/>
            <person name="Barry K."/>
            <person name="LaButti K."/>
            <person name="Morin E."/>
            <person name="Salamov A."/>
            <person name="Lipzen A."/>
            <person name="Mereny Z."/>
            <person name="Hegedus B."/>
            <person name="Baldrian P."/>
            <person name="Stursova M."/>
            <person name="Weitz H."/>
            <person name="Taylor A."/>
            <person name="Grigoriev I.V."/>
            <person name="Nagy L.G."/>
            <person name="Martin F."/>
            <person name="Kauserud H."/>
        </authorList>
    </citation>
    <scope>NUCLEOTIDE SEQUENCE</scope>
    <source>
        <strain evidence="3">CBHHK182m</strain>
    </source>
</reference>
<feature type="region of interest" description="Disordered" evidence="1">
    <location>
        <begin position="353"/>
        <end position="402"/>
    </location>
</feature>
<organism evidence="3 4">
    <name type="scientific">Mycena metata</name>
    <dbReference type="NCBI Taxonomy" id="1033252"/>
    <lineage>
        <taxon>Eukaryota</taxon>
        <taxon>Fungi</taxon>
        <taxon>Dikarya</taxon>
        <taxon>Basidiomycota</taxon>
        <taxon>Agaricomycotina</taxon>
        <taxon>Agaricomycetes</taxon>
        <taxon>Agaricomycetidae</taxon>
        <taxon>Agaricales</taxon>
        <taxon>Marasmiineae</taxon>
        <taxon>Mycenaceae</taxon>
        <taxon>Mycena</taxon>
    </lineage>
</organism>